<dbReference type="GeneID" id="54465808"/>
<evidence type="ECO:0000313" key="2">
    <source>
        <dbReference type="EMBL" id="KAF2816245.1"/>
    </source>
</evidence>
<feature type="compositionally biased region" description="Polar residues" evidence="1">
    <location>
        <begin position="347"/>
        <end position="357"/>
    </location>
</feature>
<dbReference type="EMBL" id="MU003693">
    <property type="protein sequence ID" value="KAF2816245.1"/>
    <property type="molecule type" value="Genomic_DNA"/>
</dbReference>
<feature type="region of interest" description="Disordered" evidence="1">
    <location>
        <begin position="343"/>
        <end position="367"/>
    </location>
</feature>
<accession>A0A6A6Z7L3</accession>
<protein>
    <submittedName>
        <fullName evidence="2 4">Uncharacterized protein</fullName>
    </submittedName>
</protein>
<keyword evidence="3" id="KW-1185">Reference proteome</keyword>
<gene>
    <name evidence="2 4" type="ORF">BDZ99DRAFT_514843</name>
</gene>
<dbReference type="Proteomes" id="UP000504636">
    <property type="component" value="Unplaced"/>
</dbReference>
<reference evidence="2 4" key="1">
    <citation type="journal article" date="2020" name="Stud. Mycol.">
        <title>101 Dothideomycetes genomes: a test case for predicting lifestyles and emergence of pathogens.</title>
        <authorList>
            <person name="Haridas S."/>
            <person name="Albert R."/>
            <person name="Binder M."/>
            <person name="Bloem J."/>
            <person name="Labutti K."/>
            <person name="Salamov A."/>
            <person name="Andreopoulos B."/>
            <person name="Baker S."/>
            <person name="Barry K."/>
            <person name="Bills G."/>
            <person name="Bluhm B."/>
            <person name="Cannon C."/>
            <person name="Castanera R."/>
            <person name="Culley D."/>
            <person name="Daum C."/>
            <person name="Ezra D."/>
            <person name="Gonzalez J."/>
            <person name="Henrissat B."/>
            <person name="Kuo A."/>
            <person name="Liang C."/>
            <person name="Lipzen A."/>
            <person name="Lutzoni F."/>
            <person name="Magnuson J."/>
            <person name="Mondo S."/>
            <person name="Nolan M."/>
            <person name="Ohm R."/>
            <person name="Pangilinan J."/>
            <person name="Park H.-J."/>
            <person name="Ramirez L."/>
            <person name="Alfaro M."/>
            <person name="Sun H."/>
            <person name="Tritt A."/>
            <person name="Yoshinaga Y."/>
            <person name="Zwiers L.-H."/>
            <person name="Turgeon B."/>
            <person name="Goodwin S."/>
            <person name="Spatafora J."/>
            <person name="Crous P."/>
            <person name="Grigoriev I."/>
        </authorList>
    </citation>
    <scope>NUCLEOTIDE SEQUENCE</scope>
    <source>
        <strain evidence="2 4">CBS 304.34</strain>
    </source>
</reference>
<reference evidence="4" key="2">
    <citation type="submission" date="2020-04" db="EMBL/GenBank/DDBJ databases">
        <authorList>
            <consortium name="NCBI Genome Project"/>
        </authorList>
    </citation>
    <scope>NUCLEOTIDE SEQUENCE</scope>
    <source>
        <strain evidence="4">CBS 304.34</strain>
    </source>
</reference>
<name>A0A6A6Z7L3_9PEZI</name>
<sequence length="367" mass="39913">MQQPNAPAKHTVSAPTWAERCTGGWLVEARPTAPEAVSSAVGCLADVLACRVVVLLKAAAPRGPKKAPKQRPGMPQVHDGAWCKGPRRGWERIGAYRNPTATLGTAPCSLRRSRTLQGGEVRRLLILAHSHAQTPPSRELAGETGVEGFPGARRARLHDGADCPARRPLARKWTTPAACGVADYPTFWQHSVGPDVEIVPVSPSPPRAPICCAFRDVLRLRLLHASSLHHRGSPSSRREQKQITQGKGGRQTHETTMPSMFRLSQGTLEFDITAQYTLCLSPALLPIRENMVPLVVPLLPLHGLNIHLACSMLCICASVRTETWNDGYGGNLSLVRAGRDHPKATLRRSTYPSSGPRSRSVAWAMER</sequence>
<evidence type="ECO:0000313" key="4">
    <source>
        <dbReference type="RefSeq" id="XP_033583209.1"/>
    </source>
</evidence>
<reference evidence="4" key="3">
    <citation type="submission" date="2025-04" db="UniProtKB">
        <authorList>
            <consortium name="RefSeq"/>
        </authorList>
    </citation>
    <scope>IDENTIFICATION</scope>
    <source>
        <strain evidence="4">CBS 304.34</strain>
    </source>
</reference>
<evidence type="ECO:0000256" key="1">
    <source>
        <dbReference type="SAM" id="MobiDB-lite"/>
    </source>
</evidence>
<proteinExistence type="predicted"/>
<organism evidence="2">
    <name type="scientific">Mytilinidion resinicola</name>
    <dbReference type="NCBI Taxonomy" id="574789"/>
    <lineage>
        <taxon>Eukaryota</taxon>
        <taxon>Fungi</taxon>
        <taxon>Dikarya</taxon>
        <taxon>Ascomycota</taxon>
        <taxon>Pezizomycotina</taxon>
        <taxon>Dothideomycetes</taxon>
        <taxon>Pleosporomycetidae</taxon>
        <taxon>Mytilinidiales</taxon>
        <taxon>Mytilinidiaceae</taxon>
        <taxon>Mytilinidion</taxon>
    </lineage>
</organism>
<dbReference type="RefSeq" id="XP_033583209.1">
    <property type="nucleotide sequence ID" value="XM_033724915.1"/>
</dbReference>
<feature type="region of interest" description="Disordered" evidence="1">
    <location>
        <begin position="61"/>
        <end position="83"/>
    </location>
</feature>
<feature type="region of interest" description="Disordered" evidence="1">
    <location>
        <begin position="229"/>
        <end position="257"/>
    </location>
</feature>
<dbReference type="AlphaFoldDB" id="A0A6A6Z7L3"/>
<evidence type="ECO:0000313" key="3">
    <source>
        <dbReference type="Proteomes" id="UP000504636"/>
    </source>
</evidence>